<feature type="compositionally biased region" description="Polar residues" evidence="1">
    <location>
        <begin position="53"/>
        <end position="67"/>
    </location>
</feature>
<reference evidence="3" key="1">
    <citation type="journal article" date="2016" name="Nat. Commun.">
        <title>The Gonium pectorale genome demonstrates co-option of cell cycle regulation during the evolution of multicellularity.</title>
        <authorList>
            <person name="Hanschen E.R."/>
            <person name="Marriage T.N."/>
            <person name="Ferris P.J."/>
            <person name="Hamaji T."/>
            <person name="Toyoda A."/>
            <person name="Fujiyama A."/>
            <person name="Neme R."/>
            <person name="Noguchi H."/>
            <person name="Minakuchi Y."/>
            <person name="Suzuki M."/>
            <person name="Kawai-Toyooka H."/>
            <person name="Smith D.R."/>
            <person name="Sparks H."/>
            <person name="Anderson J."/>
            <person name="Bakaric R."/>
            <person name="Luria V."/>
            <person name="Karger A."/>
            <person name="Kirschner M.W."/>
            <person name="Durand P.M."/>
            <person name="Michod R.E."/>
            <person name="Nozaki H."/>
            <person name="Olson B.J."/>
        </authorList>
    </citation>
    <scope>NUCLEOTIDE SEQUENCE [LARGE SCALE GENOMIC DNA]</scope>
    <source>
        <strain evidence="3">NIES-2863</strain>
    </source>
</reference>
<dbReference type="EMBL" id="LSYV01000078">
    <property type="protein sequence ID" value="KXZ43933.1"/>
    <property type="molecule type" value="Genomic_DNA"/>
</dbReference>
<evidence type="ECO:0000256" key="1">
    <source>
        <dbReference type="SAM" id="MobiDB-lite"/>
    </source>
</evidence>
<comment type="caution">
    <text evidence="2">The sequence shown here is derived from an EMBL/GenBank/DDBJ whole genome shotgun (WGS) entry which is preliminary data.</text>
</comment>
<protein>
    <submittedName>
        <fullName evidence="2">Uncharacterized protein</fullName>
    </submittedName>
</protein>
<dbReference type="Proteomes" id="UP000075714">
    <property type="component" value="Unassembled WGS sequence"/>
</dbReference>
<proteinExistence type="predicted"/>
<feature type="region of interest" description="Disordered" evidence="1">
    <location>
        <begin position="27"/>
        <end position="67"/>
    </location>
</feature>
<name>A0A150G278_GONPE</name>
<sequence>MLEGKAGALMRLLADVDGAAQMRDEEARQAGEQQLGAFVKTGTARTRERESAQTDVPNNTSPDTVAY</sequence>
<evidence type="ECO:0000313" key="3">
    <source>
        <dbReference type="Proteomes" id="UP000075714"/>
    </source>
</evidence>
<keyword evidence="3" id="KW-1185">Reference proteome</keyword>
<accession>A0A150G278</accession>
<organism evidence="2 3">
    <name type="scientific">Gonium pectorale</name>
    <name type="common">Green alga</name>
    <dbReference type="NCBI Taxonomy" id="33097"/>
    <lineage>
        <taxon>Eukaryota</taxon>
        <taxon>Viridiplantae</taxon>
        <taxon>Chlorophyta</taxon>
        <taxon>core chlorophytes</taxon>
        <taxon>Chlorophyceae</taxon>
        <taxon>CS clade</taxon>
        <taxon>Chlamydomonadales</taxon>
        <taxon>Volvocaceae</taxon>
        <taxon>Gonium</taxon>
    </lineage>
</organism>
<dbReference type="AlphaFoldDB" id="A0A150G278"/>
<evidence type="ECO:0000313" key="2">
    <source>
        <dbReference type="EMBL" id="KXZ43933.1"/>
    </source>
</evidence>
<gene>
    <name evidence="2" type="ORF">GPECTOR_77g3</name>
</gene>
<dbReference type="OrthoDB" id="549990at2759"/>